<evidence type="ECO:0000313" key="3">
    <source>
        <dbReference type="EMBL" id="GFF88081.1"/>
    </source>
</evidence>
<keyword evidence="1" id="KW-0694">RNA-binding</keyword>
<comment type="caution">
    <text evidence="3">The sequence shown here is derived from an EMBL/GenBank/DDBJ whole genome shotgun (WGS) entry which is preliminary data.</text>
</comment>
<organism evidence="3 4">
    <name type="scientific">Aspergillus udagawae</name>
    <dbReference type="NCBI Taxonomy" id="91492"/>
    <lineage>
        <taxon>Eukaryota</taxon>
        <taxon>Fungi</taxon>
        <taxon>Dikarya</taxon>
        <taxon>Ascomycota</taxon>
        <taxon>Pezizomycotina</taxon>
        <taxon>Eurotiomycetes</taxon>
        <taxon>Eurotiomycetidae</taxon>
        <taxon>Eurotiales</taxon>
        <taxon>Aspergillaceae</taxon>
        <taxon>Aspergillus</taxon>
        <taxon>Aspergillus subgen. Fumigati</taxon>
    </lineage>
</organism>
<feature type="domain" description="DRBM" evidence="2">
    <location>
        <begin position="190"/>
        <end position="227"/>
    </location>
</feature>
<name>A0ABQ1AU31_9EURO</name>
<dbReference type="Gene3D" id="3.30.160.20">
    <property type="match status" value="1"/>
</dbReference>
<evidence type="ECO:0000259" key="2">
    <source>
        <dbReference type="PROSITE" id="PS50137"/>
    </source>
</evidence>
<dbReference type="Proteomes" id="UP000465266">
    <property type="component" value="Unassembled WGS sequence"/>
</dbReference>
<sequence length="230" mass="25729">MSPRLEQPDCYSNTDYEIGKRLFNVYMALMMVQSSPDGRADESLIEADRFIDSKAFNFEGALTAIKGLNLNLPRTDIINDESVEDYIYKILGFVRLANDREDFIPLLTKLQLQIPTCSADTETSKTAYHRSVLEEKAGRYISLAPTQFSSTSNSNNDPELWKYTSLLWEKASNHGVTPDIRETCLSNYPPKFRITISCMGAQASGEGKTKKLAKHIAAKGVCQILGLQPC</sequence>
<dbReference type="PROSITE" id="PS50137">
    <property type="entry name" value="DS_RBD"/>
    <property type="match status" value="1"/>
</dbReference>
<evidence type="ECO:0000256" key="1">
    <source>
        <dbReference type="PROSITE-ProRule" id="PRU00266"/>
    </source>
</evidence>
<dbReference type="InterPro" id="IPR014720">
    <property type="entry name" value="dsRBD_dom"/>
</dbReference>
<reference evidence="3 4" key="1">
    <citation type="submission" date="2020-01" db="EMBL/GenBank/DDBJ databases">
        <title>Draft genome sequence of Aspergillus udagawae IFM 53868.</title>
        <authorList>
            <person name="Takahashi H."/>
            <person name="Yaguchi T."/>
        </authorList>
    </citation>
    <scope>NUCLEOTIDE SEQUENCE [LARGE SCALE GENOMIC DNA]</scope>
    <source>
        <strain evidence="3 4">IFM 53868</strain>
    </source>
</reference>
<dbReference type="SUPFAM" id="SSF54768">
    <property type="entry name" value="dsRNA-binding domain-like"/>
    <property type="match status" value="1"/>
</dbReference>
<evidence type="ECO:0000313" key="4">
    <source>
        <dbReference type="Proteomes" id="UP000465266"/>
    </source>
</evidence>
<proteinExistence type="predicted"/>
<dbReference type="CDD" id="cd00048">
    <property type="entry name" value="DSRM_SF"/>
    <property type="match status" value="1"/>
</dbReference>
<protein>
    <recommendedName>
        <fullName evidence="2">DRBM domain-containing protein</fullName>
    </recommendedName>
</protein>
<gene>
    <name evidence="3" type="ORF">IFM53868_05375</name>
</gene>
<keyword evidence="4" id="KW-1185">Reference proteome</keyword>
<dbReference type="EMBL" id="BLKG01000053">
    <property type="protein sequence ID" value="GFF88081.1"/>
    <property type="molecule type" value="Genomic_DNA"/>
</dbReference>
<accession>A0ABQ1AU31</accession>